<dbReference type="RefSeq" id="XP_002765072.1">
    <property type="nucleotide sequence ID" value="XM_002765026.1"/>
</dbReference>
<proteinExistence type="inferred from homology"/>
<dbReference type="CDD" id="cd14943">
    <property type="entry name" value="TRAPPC5_Trs31"/>
    <property type="match status" value="1"/>
</dbReference>
<dbReference type="GO" id="GO:1990071">
    <property type="term" value="C:TRAPPII protein complex"/>
    <property type="evidence" value="ECO:0007669"/>
    <property type="project" value="TreeGrafter"/>
</dbReference>
<dbReference type="PANTHER" id="PTHR20902:SF0">
    <property type="entry name" value="TRAFFICKING PROTEIN PARTICLE COMPLEX SUBUNIT 5"/>
    <property type="match status" value="1"/>
</dbReference>
<dbReference type="InterPro" id="IPR024096">
    <property type="entry name" value="NO_sig/Golgi_transp_ligand-bd"/>
</dbReference>
<protein>
    <recommendedName>
        <fullName evidence="7">Trafficking protein particle complex subunit</fullName>
    </recommendedName>
</protein>
<keyword evidence="6 7" id="KW-0333">Golgi apparatus</keyword>
<keyword evidence="4 7" id="KW-0256">Endoplasmic reticulum</keyword>
<name>C5LZX1_PERM5</name>
<gene>
    <name evidence="8" type="ORF">Pmar_PMAR004529</name>
</gene>
<dbReference type="GO" id="GO:0005783">
    <property type="term" value="C:endoplasmic reticulum"/>
    <property type="evidence" value="ECO:0007669"/>
    <property type="project" value="UniProtKB-SubCell"/>
</dbReference>
<keyword evidence="9" id="KW-1185">Reference proteome</keyword>
<comment type="similarity">
    <text evidence="2 7">Belongs to the TRAPP small subunits family. BET3 subfamily.</text>
</comment>
<evidence type="ECO:0000256" key="3">
    <source>
        <dbReference type="ARBA" id="ARBA00022448"/>
    </source>
</evidence>
<evidence type="ECO:0000313" key="8">
    <source>
        <dbReference type="EMBL" id="EEQ97789.1"/>
    </source>
</evidence>
<dbReference type="GO" id="GO:0006888">
    <property type="term" value="P:endoplasmic reticulum to Golgi vesicle-mediated transport"/>
    <property type="evidence" value="ECO:0007669"/>
    <property type="project" value="TreeGrafter"/>
</dbReference>
<dbReference type="InterPro" id="IPR007194">
    <property type="entry name" value="TRAPP_component"/>
</dbReference>
<evidence type="ECO:0000256" key="7">
    <source>
        <dbReference type="PIRNR" id="PIRNR017479"/>
    </source>
</evidence>
<dbReference type="PIRSF" id="PIRSF017479">
    <property type="entry name" value="TRAPP_I_complex_Trs31"/>
    <property type="match status" value="1"/>
</dbReference>
<dbReference type="Proteomes" id="UP000007800">
    <property type="component" value="Unassembled WGS sequence"/>
</dbReference>
<evidence type="ECO:0000256" key="4">
    <source>
        <dbReference type="ARBA" id="ARBA00022824"/>
    </source>
</evidence>
<dbReference type="InParanoid" id="C5LZX1"/>
<evidence type="ECO:0000256" key="5">
    <source>
        <dbReference type="ARBA" id="ARBA00022892"/>
    </source>
</evidence>
<organism evidence="9">
    <name type="scientific">Perkinsus marinus (strain ATCC 50983 / TXsc)</name>
    <dbReference type="NCBI Taxonomy" id="423536"/>
    <lineage>
        <taxon>Eukaryota</taxon>
        <taxon>Sar</taxon>
        <taxon>Alveolata</taxon>
        <taxon>Perkinsozoa</taxon>
        <taxon>Perkinsea</taxon>
        <taxon>Perkinsida</taxon>
        <taxon>Perkinsidae</taxon>
        <taxon>Perkinsus</taxon>
    </lineage>
</organism>
<evidence type="ECO:0000256" key="2">
    <source>
        <dbReference type="ARBA" id="ARBA00006218"/>
    </source>
</evidence>
<dbReference type="InterPro" id="IPR016696">
    <property type="entry name" value="TRAPP-I_su5"/>
</dbReference>
<dbReference type="AlphaFoldDB" id="C5LZX1"/>
<dbReference type="GO" id="GO:1990070">
    <property type="term" value="C:TRAPPI protein complex"/>
    <property type="evidence" value="ECO:0007669"/>
    <property type="project" value="TreeGrafter"/>
</dbReference>
<evidence type="ECO:0000313" key="9">
    <source>
        <dbReference type="Proteomes" id="UP000007800"/>
    </source>
</evidence>
<dbReference type="OMA" id="YMVKFDD"/>
<reference evidence="8 9" key="1">
    <citation type="submission" date="2008-07" db="EMBL/GenBank/DDBJ databases">
        <authorList>
            <person name="El-Sayed N."/>
            <person name="Caler E."/>
            <person name="Inman J."/>
            <person name="Amedeo P."/>
            <person name="Hass B."/>
            <person name="Wortman J."/>
        </authorList>
    </citation>
    <scope>NUCLEOTIDE SEQUENCE [LARGE SCALE GENOMIC DNA]</scope>
    <source>
        <strain evidence="9">ATCC 50983 / TXsc</strain>
    </source>
</reference>
<dbReference type="Gene3D" id="3.30.1380.20">
    <property type="entry name" value="Trafficking protein particle complex subunit 3"/>
    <property type="match status" value="1"/>
</dbReference>
<dbReference type="GO" id="GO:1990072">
    <property type="term" value="C:TRAPPIII protein complex"/>
    <property type="evidence" value="ECO:0007669"/>
    <property type="project" value="TreeGrafter"/>
</dbReference>
<keyword evidence="3 7" id="KW-0813">Transport</keyword>
<dbReference type="Pfam" id="PF04051">
    <property type="entry name" value="TRAPP"/>
    <property type="match status" value="1"/>
</dbReference>
<evidence type="ECO:0000256" key="6">
    <source>
        <dbReference type="ARBA" id="ARBA00023034"/>
    </source>
</evidence>
<dbReference type="PANTHER" id="PTHR20902">
    <property type="entry name" value="41-2 PROTEIN ANTIGEN-RELATED"/>
    <property type="match status" value="1"/>
</dbReference>
<dbReference type="GeneID" id="9037246"/>
<dbReference type="SUPFAM" id="SSF111126">
    <property type="entry name" value="Ligand-binding domain in the NO signalling and Golgi transport"/>
    <property type="match status" value="1"/>
</dbReference>
<dbReference type="EMBL" id="GG686971">
    <property type="protein sequence ID" value="EEQ97789.1"/>
    <property type="molecule type" value="Genomic_DNA"/>
</dbReference>
<evidence type="ECO:0000256" key="1">
    <source>
        <dbReference type="ARBA" id="ARBA00004240"/>
    </source>
</evidence>
<comment type="subcellular location">
    <subcellularLocation>
        <location evidence="1">Endoplasmic reticulum</location>
    </subcellularLocation>
    <subcellularLocation>
        <location evidence="7">Golgi apparatus</location>
        <location evidence="7">cis-Golgi network</location>
    </subcellularLocation>
</comment>
<comment type="subunit">
    <text evidence="7">Part of the multisubunit TRAPP (transport protein particle) complex.</text>
</comment>
<sequence length="222" mass="24672">MSTRKQQMESSEVRKVSRDYCVLTRTIVAGTAEVSQASVAHLFSEMVCYAVRRQGPDNEHLESKLHKMGASMGPGLLELTYMRDTSRNMSRKRDYKVLPLLYHIATYLWKALFGHEAEVLTTDQECEFYLADKQWILNKFISLPPVSDDSDDNFVNCAAFAAGLIEGAINAVGMQCKCTAAYTSEDPETDPMAITIIVDFDRSVIDRQKRVGAGGSALVGTI</sequence>
<dbReference type="OrthoDB" id="10254842at2759"/>
<dbReference type="FunCoup" id="C5LZX1">
    <property type="interactions" value="178"/>
</dbReference>
<accession>C5LZX1</accession>
<keyword evidence="5 7" id="KW-0931">ER-Golgi transport</keyword>